<reference evidence="2" key="1">
    <citation type="journal article" date="2023" name="Commun. Biol.">
        <title>Genome analysis of Parmales, the sister group of diatoms, reveals the evolutionary specialization of diatoms from phago-mixotrophs to photoautotrophs.</title>
        <authorList>
            <person name="Ban H."/>
            <person name="Sato S."/>
            <person name="Yoshikawa S."/>
            <person name="Yamada K."/>
            <person name="Nakamura Y."/>
            <person name="Ichinomiya M."/>
            <person name="Sato N."/>
            <person name="Blanc-Mathieu R."/>
            <person name="Endo H."/>
            <person name="Kuwata A."/>
            <person name="Ogata H."/>
        </authorList>
    </citation>
    <scope>NUCLEOTIDE SEQUENCE [LARGE SCALE GENOMIC DNA]</scope>
    <source>
        <strain evidence="2">NIES 3699</strain>
    </source>
</reference>
<gene>
    <name evidence="1" type="ORF">TrVE_jg7422</name>
</gene>
<sequence>MRVERQDEAGVIVSVESVEVGELEAASLPNPHSTASKKLRLLLKEGMIILRPLPFGQTSLTISAHVDVGEVTKDAIISSPTLFRKSPASVTRSTTIAGITSTISSINSRTSAAAKMVGAGVEAAKAKELFYKLAEMFYERFKREDVIDGRRKADFIKNGIPNVPPLTEAEENLIAKSMRRVNEKKANATRVCAANDTGGIIPTWVVDKKMPNALLVVQDAINDFRQDDRIDAADREDISALMEERWGEEVYSEEEIALLQRVRQKFEDSLKEGKWTHLKSPDVFVEMESIFEDGGSSAVIGRASTIVDASIEDCAASEWMRMSRGQKKVHYNSGGLDRAVVNLNNHNETYHLVMDFGVTSFAPREWLTSCVWKKEDENNIIVGVEDVEDANFPPGAGKGYVRASSD</sequence>
<proteinExistence type="predicted"/>
<evidence type="ECO:0000313" key="2">
    <source>
        <dbReference type="Proteomes" id="UP001165160"/>
    </source>
</evidence>
<keyword evidence="2" id="KW-1185">Reference proteome</keyword>
<accession>A0A9W7FCW4</accession>
<comment type="caution">
    <text evidence="1">The sequence shown here is derived from an EMBL/GenBank/DDBJ whole genome shotgun (WGS) entry which is preliminary data.</text>
</comment>
<dbReference type="Proteomes" id="UP001165160">
    <property type="component" value="Unassembled WGS sequence"/>
</dbReference>
<protein>
    <submittedName>
        <fullName evidence="1">Uncharacterized protein</fullName>
    </submittedName>
</protein>
<dbReference type="InterPro" id="IPR023393">
    <property type="entry name" value="START-like_dom_sf"/>
</dbReference>
<dbReference type="SUPFAM" id="SSF55961">
    <property type="entry name" value="Bet v1-like"/>
    <property type="match status" value="1"/>
</dbReference>
<dbReference type="EMBL" id="BRXX01000406">
    <property type="protein sequence ID" value="GMI09865.1"/>
    <property type="molecule type" value="Genomic_DNA"/>
</dbReference>
<organism evidence="1 2">
    <name type="scientific">Triparma verrucosa</name>
    <dbReference type="NCBI Taxonomy" id="1606542"/>
    <lineage>
        <taxon>Eukaryota</taxon>
        <taxon>Sar</taxon>
        <taxon>Stramenopiles</taxon>
        <taxon>Ochrophyta</taxon>
        <taxon>Bolidophyceae</taxon>
        <taxon>Parmales</taxon>
        <taxon>Triparmaceae</taxon>
        <taxon>Triparma</taxon>
    </lineage>
</organism>
<evidence type="ECO:0000313" key="1">
    <source>
        <dbReference type="EMBL" id="GMI09865.1"/>
    </source>
</evidence>
<name>A0A9W7FCW4_9STRA</name>
<dbReference type="Gene3D" id="3.30.530.20">
    <property type="match status" value="1"/>
</dbReference>
<dbReference type="AlphaFoldDB" id="A0A9W7FCW4"/>